<protein>
    <submittedName>
        <fullName evidence="1">Uncharacterized protein</fullName>
    </submittedName>
</protein>
<sequence>MEIEKVRWEARLTSLRAFFPIRHRRVDRRELALGNAIRVPSSLFPRLMNPQYGNAAEVPYETSYYTAEKQPIKLLLDQTGYLYFIP</sequence>
<reference evidence="1 2" key="1">
    <citation type="journal article" date="2013" name="BMC Genomics">
        <title>The miniature genome of a carnivorous plant Genlisea aurea contains a low number of genes and short non-coding sequences.</title>
        <authorList>
            <person name="Leushkin E.V."/>
            <person name="Sutormin R.A."/>
            <person name="Nabieva E.R."/>
            <person name="Penin A.A."/>
            <person name="Kondrashov A.S."/>
            <person name="Logacheva M.D."/>
        </authorList>
    </citation>
    <scope>NUCLEOTIDE SEQUENCE [LARGE SCALE GENOMIC DNA]</scope>
</reference>
<organism evidence="1 2">
    <name type="scientific">Genlisea aurea</name>
    <dbReference type="NCBI Taxonomy" id="192259"/>
    <lineage>
        <taxon>Eukaryota</taxon>
        <taxon>Viridiplantae</taxon>
        <taxon>Streptophyta</taxon>
        <taxon>Embryophyta</taxon>
        <taxon>Tracheophyta</taxon>
        <taxon>Spermatophyta</taxon>
        <taxon>Magnoliopsida</taxon>
        <taxon>eudicotyledons</taxon>
        <taxon>Gunneridae</taxon>
        <taxon>Pentapetalae</taxon>
        <taxon>asterids</taxon>
        <taxon>lamiids</taxon>
        <taxon>Lamiales</taxon>
        <taxon>Lentibulariaceae</taxon>
        <taxon>Genlisea</taxon>
    </lineage>
</organism>
<comment type="caution">
    <text evidence="1">The sequence shown here is derived from an EMBL/GenBank/DDBJ whole genome shotgun (WGS) entry which is preliminary data.</text>
</comment>
<evidence type="ECO:0000313" key="2">
    <source>
        <dbReference type="Proteomes" id="UP000015453"/>
    </source>
</evidence>
<gene>
    <name evidence="1" type="ORF">M569_00098</name>
</gene>
<proteinExistence type="predicted"/>
<evidence type="ECO:0000313" key="1">
    <source>
        <dbReference type="EMBL" id="EPS74662.1"/>
    </source>
</evidence>
<dbReference type="EMBL" id="AUSU01000017">
    <property type="protein sequence ID" value="EPS74662.1"/>
    <property type="molecule type" value="Genomic_DNA"/>
</dbReference>
<keyword evidence="2" id="KW-1185">Reference proteome</keyword>
<dbReference type="AlphaFoldDB" id="S8EP36"/>
<accession>S8EP36</accession>
<dbReference type="Proteomes" id="UP000015453">
    <property type="component" value="Unassembled WGS sequence"/>
</dbReference>
<name>S8EP36_9LAMI</name>